<organism evidence="1 2">
    <name type="scientific">Riccia fluitans</name>
    <dbReference type="NCBI Taxonomy" id="41844"/>
    <lineage>
        <taxon>Eukaryota</taxon>
        <taxon>Viridiplantae</taxon>
        <taxon>Streptophyta</taxon>
        <taxon>Embryophyta</taxon>
        <taxon>Marchantiophyta</taxon>
        <taxon>Marchantiopsida</taxon>
        <taxon>Marchantiidae</taxon>
        <taxon>Marchantiales</taxon>
        <taxon>Ricciaceae</taxon>
        <taxon>Riccia</taxon>
    </lineage>
</organism>
<reference evidence="1 2" key="1">
    <citation type="submission" date="2024-09" db="EMBL/GenBank/DDBJ databases">
        <title>Chromosome-scale assembly of Riccia fluitans.</title>
        <authorList>
            <person name="Paukszto L."/>
            <person name="Sawicki J."/>
            <person name="Karawczyk K."/>
            <person name="Piernik-Szablinska J."/>
            <person name="Szczecinska M."/>
            <person name="Mazdziarz M."/>
        </authorList>
    </citation>
    <scope>NUCLEOTIDE SEQUENCE [LARGE SCALE GENOMIC DNA]</scope>
    <source>
        <strain evidence="1">Rf_01</strain>
        <tissue evidence="1">Aerial parts of the thallus</tissue>
    </source>
</reference>
<evidence type="ECO:0000313" key="2">
    <source>
        <dbReference type="Proteomes" id="UP001605036"/>
    </source>
</evidence>
<accession>A0ABD1YFK5</accession>
<gene>
    <name evidence="1" type="ORF">R1flu_013860</name>
</gene>
<dbReference type="AlphaFoldDB" id="A0ABD1YFK5"/>
<name>A0ABD1YFK5_9MARC</name>
<dbReference type="Proteomes" id="UP001605036">
    <property type="component" value="Unassembled WGS sequence"/>
</dbReference>
<proteinExistence type="predicted"/>
<dbReference type="EMBL" id="JBHFFA010000004">
    <property type="protein sequence ID" value="KAL2629174.1"/>
    <property type="molecule type" value="Genomic_DNA"/>
</dbReference>
<evidence type="ECO:0000313" key="1">
    <source>
        <dbReference type="EMBL" id="KAL2629174.1"/>
    </source>
</evidence>
<sequence>MPMTVTSSSQTCEWIQELKDKGYDDTLSTPINMASQVTLASISSKAVHSLIQQLDRIAVEANRLALLDAVNSQPESAATLLLENLGIDHWFQLQVTFSVNGEEAALALIHKFHNELPMLLELDQMEETRAEKHAGMIGTVLSWVDLDRNSIPVDDSTAGERTSIDILSQVRANLLINFSVFSSEEQAGYTESLDMLNVSSANELAARTDEGDPYVPTDSARLIEYRVSEKNAMMWCITNMNNLAPFTLEMWHRLIHASDAEQKACLYNALNGITPSKLVTMRDTIKMSCFRDKYRCGEPVSIRVKTAIATDSS</sequence>
<keyword evidence="2" id="KW-1185">Reference proteome</keyword>
<comment type="caution">
    <text evidence="1">The sequence shown here is derived from an EMBL/GenBank/DDBJ whole genome shotgun (WGS) entry which is preliminary data.</text>
</comment>
<protein>
    <submittedName>
        <fullName evidence="1">Uncharacterized protein</fullName>
    </submittedName>
</protein>